<dbReference type="GO" id="GO:0055086">
    <property type="term" value="P:nucleobase-containing small molecule metabolic process"/>
    <property type="evidence" value="ECO:0007669"/>
    <property type="project" value="UniProtKB-ARBA"/>
</dbReference>
<dbReference type="SUPFAM" id="SSF53927">
    <property type="entry name" value="Cytidine deaminase-like"/>
    <property type="match status" value="1"/>
</dbReference>
<name>A0A840N7C2_9PSEU</name>
<dbReference type="InterPro" id="IPR002125">
    <property type="entry name" value="CMP_dCMP_dom"/>
</dbReference>
<dbReference type="GO" id="GO:0072527">
    <property type="term" value="P:pyrimidine-containing compound metabolic process"/>
    <property type="evidence" value="ECO:0007669"/>
    <property type="project" value="UniProtKB-ARBA"/>
</dbReference>
<dbReference type="Pfam" id="PF00383">
    <property type="entry name" value="dCMP_cyt_deam_1"/>
    <property type="match status" value="1"/>
</dbReference>
<keyword evidence="7" id="KW-1185">Reference proteome</keyword>
<evidence type="ECO:0000256" key="3">
    <source>
        <dbReference type="ARBA" id="ARBA00022801"/>
    </source>
</evidence>
<comment type="caution">
    <text evidence="6">The sequence shown here is derived from an EMBL/GenBank/DDBJ whole genome shotgun (WGS) entry which is preliminary data.</text>
</comment>
<keyword evidence="2" id="KW-0479">Metal-binding</keyword>
<proteinExistence type="inferred from homology"/>
<dbReference type="GO" id="GO:0005829">
    <property type="term" value="C:cytosol"/>
    <property type="evidence" value="ECO:0007669"/>
    <property type="project" value="TreeGrafter"/>
</dbReference>
<dbReference type="RefSeq" id="WP_184477666.1">
    <property type="nucleotide sequence ID" value="NZ_JACHIV010000001.1"/>
</dbReference>
<dbReference type="GO" id="GO:0008270">
    <property type="term" value="F:zinc ion binding"/>
    <property type="evidence" value="ECO:0007669"/>
    <property type="project" value="InterPro"/>
</dbReference>
<evidence type="ECO:0000313" key="7">
    <source>
        <dbReference type="Proteomes" id="UP000580474"/>
    </source>
</evidence>
<dbReference type="InterPro" id="IPR016192">
    <property type="entry name" value="APOBEC/CMP_deaminase_Zn-bd"/>
</dbReference>
<dbReference type="PANTHER" id="PTHR11644">
    <property type="entry name" value="CYTIDINE DEAMINASE"/>
    <property type="match status" value="1"/>
</dbReference>
<dbReference type="Proteomes" id="UP000580474">
    <property type="component" value="Unassembled WGS sequence"/>
</dbReference>
<organism evidence="6 7">
    <name type="scientific">Saccharopolyspora gloriosae</name>
    <dbReference type="NCBI Taxonomy" id="455344"/>
    <lineage>
        <taxon>Bacteria</taxon>
        <taxon>Bacillati</taxon>
        <taxon>Actinomycetota</taxon>
        <taxon>Actinomycetes</taxon>
        <taxon>Pseudonocardiales</taxon>
        <taxon>Pseudonocardiaceae</taxon>
        <taxon>Saccharopolyspora</taxon>
    </lineage>
</organism>
<dbReference type="Pfam" id="PF04266">
    <property type="entry name" value="ASCH"/>
    <property type="match status" value="1"/>
</dbReference>
<dbReference type="GO" id="GO:0004126">
    <property type="term" value="F:cytidine deaminase activity"/>
    <property type="evidence" value="ECO:0007669"/>
    <property type="project" value="UniProtKB-EC"/>
</dbReference>
<dbReference type="EMBL" id="JACHIV010000001">
    <property type="protein sequence ID" value="MBB5067870.1"/>
    <property type="molecule type" value="Genomic_DNA"/>
</dbReference>
<dbReference type="PROSITE" id="PS51747">
    <property type="entry name" value="CYT_DCMP_DEAMINASES_2"/>
    <property type="match status" value="1"/>
</dbReference>
<dbReference type="PANTHER" id="PTHR11644:SF2">
    <property type="entry name" value="CYTIDINE DEAMINASE"/>
    <property type="match status" value="1"/>
</dbReference>
<feature type="domain" description="CMP/dCMP-type deaminase" evidence="5">
    <location>
        <begin position="4"/>
        <end position="127"/>
    </location>
</feature>
<dbReference type="InterPro" id="IPR016193">
    <property type="entry name" value="Cytidine_deaminase-like"/>
</dbReference>
<comment type="similarity">
    <text evidence="1">Belongs to the cytidine and deoxycytidylate deaminase family.</text>
</comment>
<accession>A0A840N7C2</accession>
<dbReference type="Gene3D" id="2.30.130.30">
    <property type="entry name" value="Hypothetical protein"/>
    <property type="match status" value="1"/>
</dbReference>
<dbReference type="SMART" id="SM01022">
    <property type="entry name" value="ASCH"/>
    <property type="match status" value="1"/>
</dbReference>
<dbReference type="Gene3D" id="3.40.140.10">
    <property type="entry name" value="Cytidine Deaminase, domain 2"/>
    <property type="match status" value="1"/>
</dbReference>
<dbReference type="InterPro" id="IPR007374">
    <property type="entry name" value="ASCH_domain"/>
</dbReference>
<dbReference type="CDD" id="cd06552">
    <property type="entry name" value="ASCH_yqfb_like"/>
    <property type="match status" value="1"/>
</dbReference>
<dbReference type="AlphaFoldDB" id="A0A840N7C2"/>
<evidence type="ECO:0000256" key="4">
    <source>
        <dbReference type="ARBA" id="ARBA00022833"/>
    </source>
</evidence>
<protein>
    <submittedName>
        <fullName evidence="6">Cytidine deaminase</fullName>
        <ecNumber evidence="6">3.5.4.5</ecNumber>
    </submittedName>
</protein>
<dbReference type="SUPFAM" id="SSF88697">
    <property type="entry name" value="PUA domain-like"/>
    <property type="match status" value="1"/>
</dbReference>
<gene>
    <name evidence="6" type="ORF">BJ969_000958</name>
</gene>
<evidence type="ECO:0000259" key="5">
    <source>
        <dbReference type="PROSITE" id="PS51747"/>
    </source>
</evidence>
<dbReference type="EC" id="3.5.4.5" evidence="6"/>
<evidence type="ECO:0000256" key="2">
    <source>
        <dbReference type="ARBA" id="ARBA00022723"/>
    </source>
</evidence>
<evidence type="ECO:0000256" key="1">
    <source>
        <dbReference type="ARBA" id="ARBA00006576"/>
    </source>
</evidence>
<dbReference type="CDD" id="cd01283">
    <property type="entry name" value="cytidine_deaminase"/>
    <property type="match status" value="1"/>
</dbReference>
<dbReference type="GO" id="GO:0042802">
    <property type="term" value="F:identical protein binding"/>
    <property type="evidence" value="ECO:0007669"/>
    <property type="project" value="UniProtKB-ARBA"/>
</dbReference>
<keyword evidence="4" id="KW-0862">Zinc</keyword>
<reference evidence="6 7" key="1">
    <citation type="submission" date="2020-08" db="EMBL/GenBank/DDBJ databases">
        <title>Sequencing the genomes of 1000 actinobacteria strains.</title>
        <authorList>
            <person name="Klenk H.-P."/>
        </authorList>
    </citation>
    <scope>NUCLEOTIDE SEQUENCE [LARGE SCALE GENOMIC DNA]</scope>
    <source>
        <strain evidence="6 7">DSM 45582</strain>
    </source>
</reference>
<sequence length="239" mass="25641">MLTDQELELVRRATAVLDGATLNENHQVSAAAYDATGAVFTGMNVSHFTGGPCAEPVVIGQAAASGAAPLTTIVAVLARGMRVIPPCGRCRQQLFDYYPDARAIIRGKNGLESVPITDLLPFPYDYQDYRPDAPPTALHLWHGYLDAVRDGTKRSTVRVHDPVSPGPIRLVFEHDDGSATTVAAEVTAVERRTAAELTDQDAVLDGFADLAELRAALDAHYPGLAESTELDLVRFETTG</sequence>
<dbReference type="InterPro" id="IPR015947">
    <property type="entry name" value="PUA-like_sf"/>
</dbReference>
<keyword evidence="3 6" id="KW-0378">Hydrolase</keyword>
<dbReference type="InterPro" id="IPR050202">
    <property type="entry name" value="Cyt/Deoxycyt_deaminase"/>
</dbReference>
<evidence type="ECO:0000313" key="6">
    <source>
        <dbReference type="EMBL" id="MBB5067870.1"/>
    </source>
</evidence>
<dbReference type="PROSITE" id="PS00903">
    <property type="entry name" value="CYT_DCMP_DEAMINASES_1"/>
    <property type="match status" value="1"/>
</dbReference>